<protein>
    <recommendedName>
        <fullName evidence="9">Gnk2-homologous domain-containing protein</fullName>
    </recommendedName>
</protein>
<evidence type="ECO:0000256" key="6">
    <source>
        <dbReference type="ARBA" id="ARBA00023035"/>
    </source>
</evidence>
<dbReference type="GO" id="GO:0005537">
    <property type="term" value="F:D-mannose binding"/>
    <property type="evidence" value="ECO:0007669"/>
    <property type="project" value="UniProtKB-KW"/>
</dbReference>
<evidence type="ECO:0000313" key="10">
    <source>
        <dbReference type="EMBL" id="KAG0581736.1"/>
    </source>
</evidence>
<keyword evidence="2" id="KW-0295">Fungicide</keyword>
<dbReference type="AlphaFoldDB" id="A0A8T0IFS5"/>
<organism evidence="10 11">
    <name type="scientific">Ceratodon purpureus</name>
    <name type="common">Fire moss</name>
    <name type="synonym">Dicranum purpureum</name>
    <dbReference type="NCBI Taxonomy" id="3225"/>
    <lineage>
        <taxon>Eukaryota</taxon>
        <taxon>Viridiplantae</taxon>
        <taxon>Streptophyta</taxon>
        <taxon>Embryophyta</taxon>
        <taxon>Bryophyta</taxon>
        <taxon>Bryophytina</taxon>
        <taxon>Bryopsida</taxon>
        <taxon>Dicranidae</taxon>
        <taxon>Pseudoditrichales</taxon>
        <taxon>Ditrichaceae</taxon>
        <taxon>Ceratodon</taxon>
    </lineage>
</organism>
<dbReference type="PANTHER" id="PTHR32080:SF54">
    <property type="entry name" value="GNK2-HOMOLOGOUS DOMAIN-CONTAINING PROTEIN"/>
    <property type="match status" value="1"/>
</dbReference>
<reference evidence="10" key="1">
    <citation type="submission" date="2020-06" db="EMBL/GenBank/DDBJ databases">
        <title>WGS assembly of Ceratodon purpureus strain R40.</title>
        <authorList>
            <person name="Carey S.B."/>
            <person name="Jenkins J."/>
            <person name="Shu S."/>
            <person name="Lovell J.T."/>
            <person name="Sreedasyam A."/>
            <person name="Maumus F."/>
            <person name="Tiley G.P."/>
            <person name="Fernandez-Pozo N."/>
            <person name="Barry K."/>
            <person name="Chen C."/>
            <person name="Wang M."/>
            <person name="Lipzen A."/>
            <person name="Daum C."/>
            <person name="Saski C.A."/>
            <person name="Payton A.C."/>
            <person name="Mcbreen J.C."/>
            <person name="Conrad R.E."/>
            <person name="Kollar L.M."/>
            <person name="Olsson S."/>
            <person name="Huttunen S."/>
            <person name="Landis J.B."/>
            <person name="Wickett N.J."/>
            <person name="Johnson M.G."/>
            <person name="Rensing S.A."/>
            <person name="Grimwood J."/>
            <person name="Schmutz J."/>
            <person name="Mcdaniel S.F."/>
        </authorList>
    </citation>
    <scope>NUCLEOTIDE SEQUENCE</scope>
    <source>
        <strain evidence="10">R40</strain>
    </source>
</reference>
<evidence type="ECO:0000256" key="8">
    <source>
        <dbReference type="SAM" id="SignalP"/>
    </source>
</evidence>
<dbReference type="InterPro" id="IPR002902">
    <property type="entry name" value="GNK2"/>
</dbReference>
<dbReference type="CDD" id="cd23509">
    <property type="entry name" value="Gnk2-like"/>
    <property type="match status" value="1"/>
</dbReference>
<dbReference type="InterPro" id="IPR038408">
    <property type="entry name" value="GNK2_sf"/>
</dbReference>
<keyword evidence="1" id="KW-0929">Antimicrobial</keyword>
<dbReference type="Pfam" id="PF01657">
    <property type="entry name" value="Stress-antifung"/>
    <property type="match status" value="1"/>
</dbReference>
<keyword evidence="3" id="KW-0430">Lectin</keyword>
<evidence type="ECO:0000256" key="4">
    <source>
        <dbReference type="ARBA" id="ARBA00022821"/>
    </source>
</evidence>
<evidence type="ECO:0000256" key="2">
    <source>
        <dbReference type="ARBA" id="ARBA00022577"/>
    </source>
</evidence>
<keyword evidence="8" id="KW-0732">Signal</keyword>
<keyword evidence="7" id="KW-1015">Disulfide bond</keyword>
<dbReference type="EMBL" id="CM026423">
    <property type="protein sequence ID" value="KAG0581736.1"/>
    <property type="molecule type" value="Genomic_DNA"/>
</dbReference>
<feature type="signal peptide" evidence="8">
    <location>
        <begin position="1"/>
        <end position="25"/>
    </location>
</feature>
<dbReference type="GO" id="GO:0031640">
    <property type="term" value="P:killing of cells of another organism"/>
    <property type="evidence" value="ECO:0007669"/>
    <property type="project" value="UniProtKB-KW"/>
</dbReference>
<dbReference type="GO" id="GO:0042742">
    <property type="term" value="P:defense response to bacterium"/>
    <property type="evidence" value="ECO:0007669"/>
    <property type="project" value="UniProtKB-KW"/>
</dbReference>
<evidence type="ECO:0000256" key="7">
    <source>
        <dbReference type="ARBA" id="ARBA00023157"/>
    </source>
</evidence>
<dbReference type="OrthoDB" id="1888914at2759"/>
<proteinExistence type="predicted"/>
<accession>A0A8T0IFS5</accession>
<dbReference type="PANTHER" id="PTHR32080">
    <property type="entry name" value="ANTIFUNGAL PROTEIN GINKBILOBIN-2-LIKE"/>
    <property type="match status" value="1"/>
</dbReference>
<evidence type="ECO:0000313" key="11">
    <source>
        <dbReference type="Proteomes" id="UP000822688"/>
    </source>
</evidence>
<dbReference type="Gene3D" id="3.30.430.20">
    <property type="entry name" value="Gnk2 domain, C-X8-C-X2-C motif"/>
    <property type="match status" value="1"/>
</dbReference>
<evidence type="ECO:0000256" key="1">
    <source>
        <dbReference type="ARBA" id="ARBA00022529"/>
    </source>
</evidence>
<dbReference type="PROSITE" id="PS51473">
    <property type="entry name" value="GNK2"/>
    <property type="match status" value="1"/>
</dbReference>
<dbReference type="PROSITE" id="PS51257">
    <property type="entry name" value="PROKAR_LIPOPROTEIN"/>
    <property type="match status" value="1"/>
</dbReference>
<feature type="chain" id="PRO_5035773819" description="Gnk2-homologous domain-containing protein" evidence="8">
    <location>
        <begin position="26"/>
        <end position="141"/>
    </location>
</feature>
<keyword evidence="11" id="KW-1185">Reference proteome</keyword>
<keyword evidence="5" id="KW-0044">Antibiotic</keyword>
<evidence type="ECO:0000259" key="9">
    <source>
        <dbReference type="PROSITE" id="PS51473"/>
    </source>
</evidence>
<keyword evidence="6" id="KW-0465">Mannose-binding</keyword>
<name>A0A8T0IFS5_CERPU</name>
<keyword evidence="4" id="KW-0611">Plant defense</keyword>
<evidence type="ECO:0000256" key="3">
    <source>
        <dbReference type="ARBA" id="ARBA00022734"/>
    </source>
</evidence>
<evidence type="ECO:0000256" key="5">
    <source>
        <dbReference type="ARBA" id="ARBA00023022"/>
    </source>
</evidence>
<sequence>MEFTIGRAFAVLILVAVACARLCEAAEDTNEVSHICTEDHIFDADVKTAWTAATEEAVTKTPSNGFHYKAESTAGFLYKTTIWAIGACNGRLDETECSRCMRSAKDQLDAVCSSFLVNPSVGAQIRLVDCRLRWETYNFDW</sequence>
<comment type="caution">
    <text evidence="10">The sequence shown here is derived from an EMBL/GenBank/DDBJ whole genome shotgun (WGS) entry which is preliminary data.</text>
</comment>
<gene>
    <name evidence="10" type="ORF">KC19_3G004700</name>
</gene>
<dbReference type="GO" id="GO:0050832">
    <property type="term" value="P:defense response to fungus"/>
    <property type="evidence" value="ECO:0007669"/>
    <property type="project" value="UniProtKB-KW"/>
</dbReference>
<feature type="domain" description="Gnk2-homologous" evidence="9">
    <location>
        <begin position="28"/>
        <end position="139"/>
    </location>
</feature>
<dbReference type="GO" id="GO:0009506">
    <property type="term" value="C:plasmodesma"/>
    <property type="evidence" value="ECO:0007669"/>
    <property type="project" value="TreeGrafter"/>
</dbReference>
<dbReference type="InterPro" id="IPR051378">
    <property type="entry name" value="Cell2Cell_Antifungal"/>
</dbReference>
<dbReference type="Proteomes" id="UP000822688">
    <property type="component" value="Chromosome 3"/>
</dbReference>